<evidence type="ECO:0000256" key="2">
    <source>
        <dbReference type="SAM" id="Phobius"/>
    </source>
</evidence>
<evidence type="ECO:0000313" key="3">
    <source>
        <dbReference type="EMBL" id="MBB6051094.1"/>
    </source>
</evidence>
<sequence length="87" mass="10150">MDDEEKLPPIPTKIRFDARYREAPKARKDISLRLFVLLIVLISAMGWQGIRNIGVFLELMQQRYAHPSPSPTPEIEIRFEPSTETRK</sequence>
<evidence type="ECO:0000256" key="1">
    <source>
        <dbReference type="SAM" id="MobiDB-lite"/>
    </source>
</evidence>
<organism evidence="3 4">
    <name type="scientific">Armatimonas rosea</name>
    <dbReference type="NCBI Taxonomy" id="685828"/>
    <lineage>
        <taxon>Bacteria</taxon>
        <taxon>Bacillati</taxon>
        <taxon>Armatimonadota</taxon>
        <taxon>Armatimonadia</taxon>
        <taxon>Armatimonadales</taxon>
        <taxon>Armatimonadaceae</taxon>
        <taxon>Armatimonas</taxon>
    </lineage>
</organism>
<gene>
    <name evidence="3" type="ORF">HNQ39_002885</name>
</gene>
<evidence type="ECO:0000313" key="4">
    <source>
        <dbReference type="Proteomes" id="UP000520814"/>
    </source>
</evidence>
<dbReference type="RefSeq" id="WP_184197262.1">
    <property type="nucleotide sequence ID" value="NZ_JACHGW010000002.1"/>
</dbReference>
<dbReference type="Proteomes" id="UP000520814">
    <property type="component" value="Unassembled WGS sequence"/>
</dbReference>
<dbReference type="EMBL" id="JACHGW010000002">
    <property type="protein sequence ID" value="MBB6051094.1"/>
    <property type="molecule type" value="Genomic_DNA"/>
</dbReference>
<keyword evidence="2" id="KW-1133">Transmembrane helix</keyword>
<dbReference type="AlphaFoldDB" id="A0A7W9W651"/>
<keyword evidence="2" id="KW-0812">Transmembrane</keyword>
<feature type="compositionally biased region" description="Basic and acidic residues" evidence="1">
    <location>
        <begin position="75"/>
        <end position="87"/>
    </location>
</feature>
<keyword evidence="4" id="KW-1185">Reference proteome</keyword>
<proteinExistence type="predicted"/>
<keyword evidence="2" id="KW-0472">Membrane</keyword>
<reference evidence="3 4" key="1">
    <citation type="submission" date="2020-08" db="EMBL/GenBank/DDBJ databases">
        <title>Genomic Encyclopedia of Type Strains, Phase IV (KMG-IV): sequencing the most valuable type-strain genomes for metagenomic binning, comparative biology and taxonomic classification.</title>
        <authorList>
            <person name="Goeker M."/>
        </authorList>
    </citation>
    <scope>NUCLEOTIDE SEQUENCE [LARGE SCALE GENOMIC DNA]</scope>
    <source>
        <strain evidence="3 4">DSM 23562</strain>
    </source>
</reference>
<name>A0A7W9W651_ARMRO</name>
<feature type="region of interest" description="Disordered" evidence="1">
    <location>
        <begin position="66"/>
        <end position="87"/>
    </location>
</feature>
<feature type="transmembrane region" description="Helical" evidence="2">
    <location>
        <begin position="30"/>
        <end position="50"/>
    </location>
</feature>
<comment type="caution">
    <text evidence="3">The sequence shown here is derived from an EMBL/GenBank/DDBJ whole genome shotgun (WGS) entry which is preliminary data.</text>
</comment>
<protein>
    <submittedName>
        <fullName evidence="3">Uncharacterized protein</fullName>
    </submittedName>
</protein>
<accession>A0A7W9W651</accession>